<evidence type="ECO:0000313" key="2">
    <source>
        <dbReference type="EMBL" id="MBP2063453.1"/>
    </source>
</evidence>
<feature type="compositionally biased region" description="Gly residues" evidence="1">
    <location>
        <begin position="1"/>
        <end position="16"/>
    </location>
</feature>
<comment type="caution">
    <text evidence="2">The sequence shown here is derived from an EMBL/GenBank/DDBJ whole genome shotgun (WGS) entry which is preliminary data.</text>
</comment>
<organism evidence="2 3">
    <name type="scientific">Streptomyces iranensis</name>
    <dbReference type="NCBI Taxonomy" id="576784"/>
    <lineage>
        <taxon>Bacteria</taxon>
        <taxon>Bacillati</taxon>
        <taxon>Actinomycetota</taxon>
        <taxon>Actinomycetes</taxon>
        <taxon>Kitasatosporales</taxon>
        <taxon>Streptomycetaceae</taxon>
        <taxon>Streptomyces</taxon>
        <taxon>Streptomyces violaceusniger group</taxon>
    </lineage>
</organism>
<dbReference type="RefSeq" id="WP_209468783.1">
    <property type="nucleotide sequence ID" value="NZ_BAABDR010000078.1"/>
</dbReference>
<protein>
    <recommendedName>
        <fullName evidence="4">Lipoprotein</fullName>
    </recommendedName>
</protein>
<dbReference type="Proteomes" id="UP000756710">
    <property type="component" value="Unassembled WGS sequence"/>
</dbReference>
<keyword evidence="3" id="KW-1185">Reference proteome</keyword>
<evidence type="ECO:0000256" key="1">
    <source>
        <dbReference type="SAM" id="MobiDB-lite"/>
    </source>
</evidence>
<name>A0ABS4MUP3_9ACTN</name>
<feature type="compositionally biased region" description="Low complexity" evidence="1">
    <location>
        <begin position="17"/>
        <end position="34"/>
    </location>
</feature>
<evidence type="ECO:0008006" key="4">
    <source>
        <dbReference type="Google" id="ProtNLM"/>
    </source>
</evidence>
<feature type="region of interest" description="Disordered" evidence="1">
    <location>
        <begin position="1"/>
        <end position="35"/>
    </location>
</feature>
<sequence>MLAGCGGGDGQSGGLTGSASGAPKGSASGSSAHSRTGLLYRDKEVSLSDIQAIKDGCPSDFSFYVEFADSGPRVLGPHESNPRLNDDGDQTDEGRPPVLSWEPPCSWDNEVLDFDDVPVTKVAADAGDLDQAGCQAAARAAVGNGTHVDRYKTRALAVGDRFCEDFAAGGRVVLLRVVKVSGSPVGELTLSATLWAGPAKTEGAPPQPGDKVYENQPVTVSDDVAKAHGCVLGSVGLGSDMPVATYRSRLNGGGGDIEYSPSCLSGSPKMRFRGYVARVEGTADPDLTACQDAAARGESNELEVPVSELRAGDRFCRFDSLDRDVALLKVTAVTAKRPASVTFSVTRWKAPEPS</sequence>
<gene>
    <name evidence="2" type="ORF">J2Z30_004474</name>
</gene>
<accession>A0ABS4MUP3</accession>
<proteinExistence type="predicted"/>
<feature type="region of interest" description="Disordered" evidence="1">
    <location>
        <begin position="74"/>
        <end position="98"/>
    </location>
</feature>
<dbReference type="EMBL" id="JAGGLR010000011">
    <property type="protein sequence ID" value="MBP2063453.1"/>
    <property type="molecule type" value="Genomic_DNA"/>
</dbReference>
<reference evidence="2 3" key="1">
    <citation type="submission" date="2021-03" db="EMBL/GenBank/DDBJ databases">
        <title>Genomic Encyclopedia of Type Strains, Phase IV (KMG-IV): sequencing the most valuable type-strain genomes for metagenomic binning, comparative biology and taxonomic classification.</title>
        <authorList>
            <person name="Goeker M."/>
        </authorList>
    </citation>
    <scope>NUCLEOTIDE SEQUENCE [LARGE SCALE GENOMIC DNA]</scope>
    <source>
        <strain evidence="2 3">DSM 41954</strain>
    </source>
</reference>
<evidence type="ECO:0000313" key="3">
    <source>
        <dbReference type="Proteomes" id="UP000756710"/>
    </source>
</evidence>